<accession>A0A6J4TDN8</accession>
<name>A0A6J4TDN8_9ACTN</name>
<proteinExistence type="predicted"/>
<dbReference type="AlphaFoldDB" id="A0A6J4TDN8"/>
<feature type="compositionally biased region" description="Basic residues" evidence="1">
    <location>
        <begin position="108"/>
        <end position="121"/>
    </location>
</feature>
<reference evidence="2" key="1">
    <citation type="submission" date="2020-02" db="EMBL/GenBank/DDBJ databases">
        <authorList>
            <person name="Meier V. D."/>
        </authorList>
    </citation>
    <scope>NUCLEOTIDE SEQUENCE</scope>
    <source>
        <strain evidence="2">AVDCRST_MAG12</strain>
    </source>
</reference>
<evidence type="ECO:0000256" key="1">
    <source>
        <dbReference type="SAM" id="MobiDB-lite"/>
    </source>
</evidence>
<feature type="compositionally biased region" description="Basic residues" evidence="1">
    <location>
        <begin position="78"/>
        <end position="89"/>
    </location>
</feature>
<sequence>EPVHPDPRRLTDRMRRAAGRKTRREPPRRAHRPPPRRRRVGRPPGDGDPRHPPSWRVRRGDGGARADASPQPSPPRALRGRVGARRDRHAARDRPAPRRGGRFPPVRPRQRPLQPRRTRPRRAPDDL</sequence>
<feature type="non-terminal residue" evidence="2">
    <location>
        <position position="1"/>
    </location>
</feature>
<feature type="compositionally biased region" description="Basic residues" evidence="1">
    <location>
        <begin position="29"/>
        <end position="41"/>
    </location>
</feature>
<organism evidence="2">
    <name type="scientific">uncultured Rubrobacteraceae bacterium</name>
    <dbReference type="NCBI Taxonomy" id="349277"/>
    <lineage>
        <taxon>Bacteria</taxon>
        <taxon>Bacillati</taxon>
        <taxon>Actinomycetota</taxon>
        <taxon>Rubrobacteria</taxon>
        <taxon>Rubrobacterales</taxon>
        <taxon>Rubrobacteraceae</taxon>
        <taxon>environmental samples</taxon>
    </lineage>
</organism>
<gene>
    <name evidence="2" type="ORF">AVDCRST_MAG12-3759</name>
</gene>
<feature type="compositionally biased region" description="Basic and acidic residues" evidence="1">
    <location>
        <begin position="1"/>
        <end position="15"/>
    </location>
</feature>
<protein>
    <submittedName>
        <fullName evidence="2">Uncharacterized protein</fullName>
    </submittedName>
</protein>
<feature type="region of interest" description="Disordered" evidence="1">
    <location>
        <begin position="1"/>
        <end position="127"/>
    </location>
</feature>
<feature type="non-terminal residue" evidence="2">
    <location>
        <position position="127"/>
    </location>
</feature>
<evidence type="ECO:0000313" key="2">
    <source>
        <dbReference type="EMBL" id="CAA9520687.1"/>
    </source>
</evidence>
<dbReference type="EMBL" id="CADCVK010000527">
    <property type="protein sequence ID" value="CAA9520687.1"/>
    <property type="molecule type" value="Genomic_DNA"/>
</dbReference>